<dbReference type="EMBL" id="JAGKQM010000018">
    <property type="protein sequence ID" value="KAH0865137.1"/>
    <property type="molecule type" value="Genomic_DNA"/>
</dbReference>
<dbReference type="Proteomes" id="UP000824890">
    <property type="component" value="Unassembled WGS sequence"/>
</dbReference>
<reference evidence="1 2" key="1">
    <citation type="submission" date="2021-05" db="EMBL/GenBank/DDBJ databases">
        <title>Genome Assembly of Synthetic Allotetraploid Brassica napus Reveals Homoeologous Exchanges between Subgenomes.</title>
        <authorList>
            <person name="Davis J.T."/>
        </authorList>
    </citation>
    <scope>NUCLEOTIDE SEQUENCE [LARGE SCALE GENOMIC DNA]</scope>
    <source>
        <strain evidence="2">cv. Da-Ae</strain>
        <tissue evidence="1">Seedling</tissue>
    </source>
</reference>
<comment type="caution">
    <text evidence="1">The sequence shown here is derived from an EMBL/GenBank/DDBJ whole genome shotgun (WGS) entry which is preliminary data.</text>
</comment>
<accession>A0ABQ7YBZ3</accession>
<name>A0ABQ7YBZ3_BRANA</name>
<evidence type="ECO:0000313" key="1">
    <source>
        <dbReference type="EMBL" id="KAH0865137.1"/>
    </source>
</evidence>
<feature type="non-terminal residue" evidence="1">
    <location>
        <position position="1"/>
    </location>
</feature>
<protein>
    <submittedName>
        <fullName evidence="1">Uncharacterized protein</fullName>
    </submittedName>
</protein>
<proteinExistence type="predicted"/>
<evidence type="ECO:0000313" key="2">
    <source>
        <dbReference type="Proteomes" id="UP000824890"/>
    </source>
</evidence>
<organism evidence="1 2">
    <name type="scientific">Brassica napus</name>
    <name type="common">Rape</name>
    <dbReference type="NCBI Taxonomy" id="3708"/>
    <lineage>
        <taxon>Eukaryota</taxon>
        <taxon>Viridiplantae</taxon>
        <taxon>Streptophyta</taxon>
        <taxon>Embryophyta</taxon>
        <taxon>Tracheophyta</taxon>
        <taxon>Spermatophyta</taxon>
        <taxon>Magnoliopsida</taxon>
        <taxon>eudicotyledons</taxon>
        <taxon>Gunneridae</taxon>
        <taxon>Pentapetalae</taxon>
        <taxon>rosids</taxon>
        <taxon>malvids</taxon>
        <taxon>Brassicales</taxon>
        <taxon>Brassicaceae</taxon>
        <taxon>Brassiceae</taxon>
        <taxon>Brassica</taxon>
    </lineage>
</organism>
<gene>
    <name evidence="1" type="ORF">HID58_082348</name>
</gene>
<sequence length="102" mass="11605">PRRTISLTGVSALSRDLLSFETTSQVSLHCFLINFLLDQLTSLRAWSYVVSSKKAQAIWYGKILEAWKQAKPRPQTDEEAARLVITTLKGHKKADLETPFTW</sequence>
<keyword evidence="2" id="KW-1185">Reference proteome</keyword>